<dbReference type="Pfam" id="PF08818">
    <property type="entry name" value="DUF1801"/>
    <property type="match status" value="1"/>
</dbReference>
<gene>
    <name evidence="2" type="ORF">RM545_06690</name>
</gene>
<reference evidence="2 3" key="1">
    <citation type="submission" date="2023-09" db="EMBL/GenBank/DDBJ databases">
        <authorList>
            <person name="Rey-Velasco X."/>
        </authorList>
    </citation>
    <scope>NUCLEOTIDE SEQUENCE [LARGE SCALE GENOMIC DNA]</scope>
    <source>
        <strain evidence="2 3">F260</strain>
    </source>
</reference>
<keyword evidence="3" id="KW-1185">Reference proteome</keyword>
<proteinExistence type="predicted"/>
<organism evidence="2 3">
    <name type="scientific">Autumnicola lenta</name>
    <dbReference type="NCBI Taxonomy" id="3075593"/>
    <lineage>
        <taxon>Bacteria</taxon>
        <taxon>Pseudomonadati</taxon>
        <taxon>Bacteroidota</taxon>
        <taxon>Flavobacteriia</taxon>
        <taxon>Flavobacteriales</taxon>
        <taxon>Flavobacteriaceae</taxon>
        <taxon>Autumnicola</taxon>
    </lineage>
</organism>
<dbReference type="InterPro" id="IPR014922">
    <property type="entry name" value="YdhG-like"/>
</dbReference>
<sequence>MPVQSADQYVEIHTKWREELSALRKMLLSTELEEEIKWGAPVYTLEGKNVIGLAAFKNHCVMWFFNGASLKENTTLLENAQEGKTKTLRQIKFKKAMKLNLKFCCSTLRKP</sequence>
<evidence type="ECO:0000259" key="1">
    <source>
        <dbReference type="Pfam" id="PF08818"/>
    </source>
</evidence>
<feature type="domain" description="YdhG-like" evidence="1">
    <location>
        <begin position="16"/>
        <end position="101"/>
    </location>
</feature>
<dbReference type="Proteomes" id="UP001245285">
    <property type="component" value="Unassembled WGS sequence"/>
</dbReference>
<accession>A0ABU3CJ34</accession>
<dbReference type="Gene3D" id="3.90.1150.200">
    <property type="match status" value="1"/>
</dbReference>
<dbReference type="EMBL" id="JAVRHO010000007">
    <property type="protein sequence ID" value="MDT0646372.1"/>
    <property type="molecule type" value="Genomic_DNA"/>
</dbReference>
<name>A0ABU3CJ34_9FLAO</name>
<evidence type="ECO:0000313" key="2">
    <source>
        <dbReference type="EMBL" id="MDT0646372.1"/>
    </source>
</evidence>
<evidence type="ECO:0000313" key="3">
    <source>
        <dbReference type="Proteomes" id="UP001245285"/>
    </source>
</evidence>
<protein>
    <submittedName>
        <fullName evidence="2">DUF1801 domain-containing protein</fullName>
    </submittedName>
</protein>
<dbReference type="SUPFAM" id="SSF159888">
    <property type="entry name" value="YdhG-like"/>
    <property type="match status" value="1"/>
</dbReference>
<comment type="caution">
    <text evidence="2">The sequence shown here is derived from an EMBL/GenBank/DDBJ whole genome shotgun (WGS) entry which is preliminary data.</text>
</comment>
<dbReference type="RefSeq" id="WP_311494545.1">
    <property type="nucleotide sequence ID" value="NZ_JAVRHO010000007.1"/>
</dbReference>